<proteinExistence type="predicted"/>
<organism evidence="1 2">
    <name type="scientific">Streptomyces griseochromogenes</name>
    <dbReference type="NCBI Taxonomy" id="68214"/>
    <lineage>
        <taxon>Bacteria</taxon>
        <taxon>Bacillati</taxon>
        <taxon>Actinomycetota</taxon>
        <taxon>Actinomycetes</taxon>
        <taxon>Kitasatosporales</taxon>
        <taxon>Streptomycetaceae</taxon>
        <taxon>Streptomyces</taxon>
    </lineage>
</organism>
<dbReference type="RefSeq" id="WP_257785095.1">
    <property type="nucleotide sequence ID" value="NZ_CP016279.1"/>
</dbReference>
<name>A0ABS4M9V5_9ACTN</name>
<accession>A0ABS4M9V5</accession>
<sequence length="43" mass="4727">MPMTTLLNLEKNHCLITSDEDHYSLAAVLSQSGLPADWTPPTD</sequence>
<dbReference type="EMBL" id="JAGGLP010000040">
    <property type="protein sequence ID" value="MBP2056146.1"/>
    <property type="molecule type" value="Genomic_DNA"/>
</dbReference>
<keyword evidence="2" id="KW-1185">Reference proteome</keyword>
<protein>
    <submittedName>
        <fullName evidence="1">Uncharacterized protein</fullName>
    </submittedName>
</protein>
<gene>
    <name evidence="1" type="ORF">J2Z21_009163</name>
</gene>
<comment type="caution">
    <text evidence="1">The sequence shown here is derived from an EMBL/GenBank/DDBJ whole genome shotgun (WGS) entry which is preliminary data.</text>
</comment>
<dbReference type="Proteomes" id="UP001519309">
    <property type="component" value="Unassembled WGS sequence"/>
</dbReference>
<reference evidence="1 2" key="1">
    <citation type="submission" date="2021-03" db="EMBL/GenBank/DDBJ databases">
        <title>Genomic Encyclopedia of Type Strains, Phase IV (KMG-IV): sequencing the most valuable type-strain genomes for metagenomic binning, comparative biology and taxonomic classification.</title>
        <authorList>
            <person name="Goeker M."/>
        </authorList>
    </citation>
    <scope>NUCLEOTIDE SEQUENCE [LARGE SCALE GENOMIC DNA]</scope>
    <source>
        <strain evidence="1 2">DSM 40499</strain>
    </source>
</reference>
<evidence type="ECO:0000313" key="2">
    <source>
        <dbReference type="Proteomes" id="UP001519309"/>
    </source>
</evidence>
<evidence type="ECO:0000313" key="1">
    <source>
        <dbReference type="EMBL" id="MBP2056146.1"/>
    </source>
</evidence>